<evidence type="ECO:0000256" key="4">
    <source>
        <dbReference type="ARBA" id="ARBA00022737"/>
    </source>
</evidence>
<feature type="repeat" description="WD" evidence="7">
    <location>
        <begin position="124"/>
        <end position="158"/>
    </location>
</feature>
<comment type="caution">
    <text evidence="8">The sequence shown here is derived from an EMBL/GenBank/DDBJ whole genome shotgun (WGS) entry which is preliminary data.</text>
</comment>
<organism evidence="8 9">
    <name type="scientific">Pogonophryne albipinna</name>
    <dbReference type="NCBI Taxonomy" id="1090488"/>
    <lineage>
        <taxon>Eukaryota</taxon>
        <taxon>Metazoa</taxon>
        <taxon>Chordata</taxon>
        <taxon>Craniata</taxon>
        <taxon>Vertebrata</taxon>
        <taxon>Euteleostomi</taxon>
        <taxon>Actinopterygii</taxon>
        <taxon>Neopterygii</taxon>
        <taxon>Teleostei</taxon>
        <taxon>Neoteleostei</taxon>
        <taxon>Acanthomorphata</taxon>
        <taxon>Eupercaria</taxon>
        <taxon>Perciformes</taxon>
        <taxon>Notothenioidei</taxon>
        <taxon>Pogonophryne</taxon>
    </lineage>
</organism>
<sequence>MKKCLHGNAARPSADALTSVQFHPNAQVLMTAGLDQSLSLFQVDGKSNPQIQSIRLEKFPVHRAAFSRDGETVIATSLNEARVKEFSVCPEGGALLLSGTRGYLHLLTLKTREVVSSMKINGEVVGVAFSPDGSKVFANSEEGEVYVWDLRSSRCVSRFSDEGCVTGTSIAASRDGRYLACGSQSGVVNVYSQEACLRSDKPRPLKAVMNLLTPVTALTFNPSSEILAMASRSEDEAVRMLHLPSLSVFSNFPVSKRKIVYRASSLDFSPHSGFFSLANNKGHAPLFRLLHYKDF</sequence>
<dbReference type="PANTHER" id="PTHR18359">
    <property type="entry name" value="WD-REPEAT PROTEIN-RELATED"/>
    <property type="match status" value="1"/>
</dbReference>
<evidence type="ECO:0000256" key="1">
    <source>
        <dbReference type="ARBA" id="ARBA00004604"/>
    </source>
</evidence>
<dbReference type="InterPro" id="IPR001680">
    <property type="entry name" value="WD40_rpt"/>
</dbReference>
<keyword evidence="9" id="KW-1185">Reference proteome</keyword>
<dbReference type="AlphaFoldDB" id="A0AAD6A5P2"/>
<keyword evidence="3 7" id="KW-0853">WD repeat</keyword>
<dbReference type="GO" id="GO:0034388">
    <property type="term" value="C:Pwp2p-containing subcomplex of 90S preribosome"/>
    <property type="evidence" value="ECO:0007669"/>
    <property type="project" value="TreeGrafter"/>
</dbReference>
<gene>
    <name evidence="8" type="ORF">JOQ06_003975</name>
</gene>
<dbReference type="SMART" id="SM00320">
    <property type="entry name" value="WD40"/>
    <property type="match status" value="4"/>
</dbReference>
<keyword evidence="2" id="KW-0698">rRNA processing</keyword>
<dbReference type="Proteomes" id="UP001219934">
    <property type="component" value="Unassembled WGS sequence"/>
</dbReference>
<dbReference type="Gene3D" id="2.130.10.10">
    <property type="entry name" value="YVTN repeat-like/Quinoprotein amine dehydrogenase"/>
    <property type="match status" value="1"/>
</dbReference>
<dbReference type="PROSITE" id="PS50082">
    <property type="entry name" value="WD_REPEATS_2"/>
    <property type="match status" value="1"/>
</dbReference>
<evidence type="ECO:0000256" key="7">
    <source>
        <dbReference type="PROSITE-ProRule" id="PRU00221"/>
    </source>
</evidence>
<dbReference type="EMBL" id="JAPTMU010000408">
    <property type="protein sequence ID" value="KAJ4918767.1"/>
    <property type="molecule type" value="Genomic_DNA"/>
</dbReference>
<evidence type="ECO:0000313" key="9">
    <source>
        <dbReference type="Proteomes" id="UP001219934"/>
    </source>
</evidence>
<reference evidence="8" key="1">
    <citation type="submission" date="2022-11" db="EMBL/GenBank/DDBJ databases">
        <title>Chromosome-level genome of Pogonophryne albipinna.</title>
        <authorList>
            <person name="Jo E."/>
        </authorList>
    </citation>
    <scope>NUCLEOTIDE SEQUENCE</scope>
    <source>
        <strain evidence="8">SGF0006</strain>
        <tissue evidence="8">Muscle</tissue>
    </source>
</reference>
<dbReference type="InterPro" id="IPR045161">
    <property type="entry name" value="Utp18"/>
</dbReference>
<protein>
    <recommendedName>
        <fullName evidence="10">UTP18 small subunit processome component</fullName>
    </recommendedName>
</protein>
<dbReference type="Pfam" id="PF00400">
    <property type="entry name" value="WD40"/>
    <property type="match status" value="3"/>
</dbReference>
<comment type="similarity">
    <text evidence="6">Belongs to the WD repeat UTP18 family.</text>
</comment>
<comment type="subcellular location">
    <subcellularLocation>
        <location evidence="1">Nucleus</location>
        <location evidence="1">Nucleolus</location>
    </subcellularLocation>
</comment>
<dbReference type="GO" id="GO:0032040">
    <property type="term" value="C:small-subunit processome"/>
    <property type="evidence" value="ECO:0007669"/>
    <property type="project" value="TreeGrafter"/>
</dbReference>
<accession>A0AAD6A5P2</accession>
<dbReference type="GO" id="GO:0006364">
    <property type="term" value="P:rRNA processing"/>
    <property type="evidence" value="ECO:0007669"/>
    <property type="project" value="UniProtKB-KW"/>
</dbReference>
<dbReference type="PROSITE" id="PS50294">
    <property type="entry name" value="WD_REPEATS_REGION"/>
    <property type="match status" value="1"/>
</dbReference>
<evidence type="ECO:0000313" key="8">
    <source>
        <dbReference type="EMBL" id="KAJ4918767.1"/>
    </source>
</evidence>
<evidence type="ECO:0000256" key="2">
    <source>
        <dbReference type="ARBA" id="ARBA00022552"/>
    </source>
</evidence>
<evidence type="ECO:0000256" key="6">
    <source>
        <dbReference type="ARBA" id="ARBA00025767"/>
    </source>
</evidence>
<dbReference type="PANTHER" id="PTHR18359:SF0">
    <property type="entry name" value="U3 SMALL NUCLEOLAR RNA-ASSOCIATED PROTEIN 18 HOMOLOG"/>
    <property type="match status" value="1"/>
</dbReference>
<dbReference type="SUPFAM" id="SSF50978">
    <property type="entry name" value="WD40 repeat-like"/>
    <property type="match status" value="1"/>
</dbReference>
<evidence type="ECO:0000256" key="3">
    <source>
        <dbReference type="ARBA" id="ARBA00022574"/>
    </source>
</evidence>
<keyword evidence="4" id="KW-0677">Repeat</keyword>
<evidence type="ECO:0008006" key="10">
    <source>
        <dbReference type="Google" id="ProtNLM"/>
    </source>
</evidence>
<name>A0AAD6A5P2_9TELE</name>
<keyword evidence="5" id="KW-0539">Nucleus</keyword>
<evidence type="ECO:0000256" key="5">
    <source>
        <dbReference type="ARBA" id="ARBA00023242"/>
    </source>
</evidence>
<dbReference type="InterPro" id="IPR015943">
    <property type="entry name" value="WD40/YVTN_repeat-like_dom_sf"/>
</dbReference>
<dbReference type="InterPro" id="IPR036322">
    <property type="entry name" value="WD40_repeat_dom_sf"/>
</dbReference>
<proteinExistence type="inferred from homology"/>